<dbReference type="Proteomes" id="UP001156940">
    <property type="component" value="Unassembled WGS sequence"/>
</dbReference>
<dbReference type="Pfam" id="PF20455">
    <property type="entry name" value="DUF6708"/>
    <property type="match status" value="1"/>
</dbReference>
<proteinExistence type="predicted"/>
<evidence type="ECO:0000259" key="2">
    <source>
        <dbReference type="Pfam" id="PF20455"/>
    </source>
</evidence>
<sequence>MNRGKSRCVPQHPHWHEDLPDRDALADRAPAMLDGDVIAMDDVCLDVSRASTLMRGLGVAFGLFGVALVVFSAVFLGRIFFPLERDLVAPLIIVSLGLFILVYAVLLLLRTDLCVSRDRPVRFSRARRKVYVYEHAYGMNLFSKWPVGVKEFDWDTLRAEIHRRSGFGGKAYVQRFALSLVSCKPGTNEAMDRFDLKGNWPTAEELRSTWAFCRHYMEEGAKGLANHQSRSDQVSFRRSLFEYMRFLDPTEDGRAVRRRMTVGDWAFNLPLTALMFWLFIPWGMGHYVAMRCAPGPSWPSGVEVESREV</sequence>
<feature type="transmembrane region" description="Helical" evidence="1">
    <location>
        <begin position="265"/>
        <end position="284"/>
    </location>
</feature>
<reference evidence="3 4" key="1">
    <citation type="submission" date="2023-04" db="EMBL/GenBank/DDBJ databases">
        <title>Luteimonas endophyticus RD2P54.</title>
        <authorList>
            <person name="Sun J.-Q."/>
        </authorList>
    </citation>
    <scope>NUCLEOTIDE SEQUENCE [LARGE SCALE GENOMIC DNA]</scope>
    <source>
        <strain evidence="3 4">RD2P54</strain>
    </source>
</reference>
<keyword evidence="4" id="KW-1185">Reference proteome</keyword>
<evidence type="ECO:0000313" key="4">
    <source>
        <dbReference type="Proteomes" id="UP001156940"/>
    </source>
</evidence>
<evidence type="ECO:0000256" key="1">
    <source>
        <dbReference type="SAM" id="Phobius"/>
    </source>
</evidence>
<keyword evidence="1" id="KW-1133">Transmembrane helix</keyword>
<feature type="transmembrane region" description="Helical" evidence="1">
    <location>
        <begin position="87"/>
        <end position="109"/>
    </location>
</feature>
<organism evidence="3 4">
    <name type="scientific">Luteimonas endophytica</name>
    <dbReference type="NCBI Taxonomy" id="3042023"/>
    <lineage>
        <taxon>Bacteria</taxon>
        <taxon>Pseudomonadati</taxon>
        <taxon>Pseudomonadota</taxon>
        <taxon>Gammaproteobacteria</taxon>
        <taxon>Lysobacterales</taxon>
        <taxon>Lysobacteraceae</taxon>
        <taxon>Luteimonas</taxon>
    </lineage>
</organism>
<dbReference type="EMBL" id="JARXRM010000041">
    <property type="protein sequence ID" value="MDH5823948.1"/>
    <property type="molecule type" value="Genomic_DNA"/>
</dbReference>
<gene>
    <name evidence="3" type="ORF">QFW77_13270</name>
</gene>
<evidence type="ECO:0000313" key="3">
    <source>
        <dbReference type="EMBL" id="MDH5823948.1"/>
    </source>
</evidence>
<protein>
    <recommendedName>
        <fullName evidence="2">DUF6708 domain-containing protein</fullName>
    </recommendedName>
</protein>
<keyword evidence="1" id="KW-0472">Membrane</keyword>
<dbReference type="InterPro" id="IPR046554">
    <property type="entry name" value="DUF6708"/>
</dbReference>
<keyword evidence="1" id="KW-0812">Transmembrane</keyword>
<comment type="caution">
    <text evidence="3">The sequence shown here is derived from an EMBL/GenBank/DDBJ whole genome shotgun (WGS) entry which is preliminary data.</text>
</comment>
<dbReference type="RefSeq" id="WP_280575248.1">
    <property type="nucleotide sequence ID" value="NZ_JARXRM010000041.1"/>
</dbReference>
<name>A0ABT6JCM1_9GAMM</name>
<accession>A0ABT6JCM1</accession>
<feature type="transmembrane region" description="Helical" evidence="1">
    <location>
        <begin position="57"/>
        <end position="81"/>
    </location>
</feature>
<feature type="domain" description="DUF6708" evidence="2">
    <location>
        <begin position="99"/>
        <end position="307"/>
    </location>
</feature>